<evidence type="ECO:0000256" key="2">
    <source>
        <dbReference type="SAM" id="Phobius"/>
    </source>
</evidence>
<feature type="region of interest" description="Disordered" evidence="1">
    <location>
        <begin position="59"/>
        <end position="90"/>
    </location>
</feature>
<name>A0AB35U093_9FIRM</name>
<organism evidence="3 4">
    <name type="scientific">Grylomicrobium aquisgranensis</name>
    <dbReference type="NCBI Taxonomy" id="2926318"/>
    <lineage>
        <taxon>Bacteria</taxon>
        <taxon>Bacillati</taxon>
        <taxon>Bacillota</taxon>
        <taxon>Erysipelotrichia</taxon>
        <taxon>Erysipelotrichales</taxon>
        <taxon>Erysipelotrichaceae</taxon>
        <taxon>Grylomicrobium</taxon>
    </lineage>
</organism>
<dbReference type="RefSeq" id="WP_277645190.1">
    <property type="nucleotide sequence ID" value="NZ_JALBUR010000002.1"/>
</dbReference>
<comment type="caution">
    <text evidence="3">The sequence shown here is derived from an EMBL/GenBank/DDBJ whole genome shotgun (WGS) entry which is preliminary data.</text>
</comment>
<dbReference type="Proteomes" id="UP001286174">
    <property type="component" value="Unassembled WGS sequence"/>
</dbReference>
<sequence>MNNSSAVVAILILACVVIYYEVRKARLLSQARKKKDYEVPLSDDVQHIYYDEYQKKMNELKQEKEDADKERSANHAPESQDDDHSDTTAA</sequence>
<accession>A0AB35U093</accession>
<feature type="compositionally biased region" description="Basic and acidic residues" evidence="1">
    <location>
        <begin position="59"/>
        <end position="73"/>
    </location>
</feature>
<evidence type="ECO:0000313" key="4">
    <source>
        <dbReference type="Proteomes" id="UP001286174"/>
    </source>
</evidence>
<keyword evidence="2" id="KW-0472">Membrane</keyword>
<protein>
    <submittedName>
        <fullName evidence="3">Uncharacterized protein</fullName>
    </submittedName>
</protein>
<dbReference type="AlphaFoldDB" id="A0AB35U093"/>
<feature type="transmembrane region" description="Helical" evidence="2">
    <location>
        <begin position="6"/>
        <end position="22"/>
    </location>
</feature>
<proteinExistence type="predicted"/>
<keyword evidence="4" id="KW-1185">Reference proteome</keyword>
<evidence type="ECO:0000313" key="3">
    <source>
        <dbReference type="EMBL" id="MDX8418768.1"/>
    </source>
</evidence>
<evidence type="ECO:0000256" key="1">
    <source>
        <dbReference type="SAM" id="MobiDB-lite"/>
    </source>
</evidence>
<keyword evidence="2" id="KW-1133">Transmembrane helix</keyword>
<keyword evidence="2" id="KW-0812">Transmembrane</keyword>
<dbReference type="EMBL" id="JALBUR010000002">
    <property type="protein sequence ID" value="MDX8418768.1"/>
    <property type="molecule type" value="Genomic_DNA"/>
</dbReference>
<reference evidence="3 4" key="1">
    <citation type="submission" date="2022-03" db="EMBL/GenBank/DDBJ databases">
        <title>Novel taxa within the pig intestine.</title>
        <authorList>
            <person name="Wylensek D."/>
            <person name="Bishof K."/>
            <person name="Afrizal A."/>
            <person name="Clavel T."/>
        </authorList>
    </citation>
    <scope>NUCLEOTIDE SEQUENCE [LARGE SCALE GENOMIC DNA]</scope>
    <source>
        <strain evidence="3 4">CLA-KB-P133</strain>
    </source>
</reference>
<gene>
    <name evidence="3" type="ORF">MOZ60_01515</name>
</gene>